<dbReference type="AlphaFoldDB" id="A0A2A4Z8F2"/>
<comment type="caution">
    <text evidence="2">The sequence shown here is derived from an EMBL/GenBank/DDBJ whole genome shotgun (WGS) entry which is preliminary data.</text>
</comment>
<reference key="1">
    <citation type="submission" date="2017-08" db="EMBL/GenBank/DDBJ databases">
        <title>A dynamic microbial community with high functional redundancy inhabits the cold, oxic subseafloor aquifer.</title>
        <authorList>
            <person name="Tully B.J."/>
            <person name="Wheat C.G."/>
            <person name="Glazer B.T."/>
            <person name="Huber J.A."/>
        </authorList>
    </citation>
    <scope>NUCLEOTIDE SEQUENCE [LARGE SCALE GENOMIC DNA]</scope>
</reference>
<accession>A0A2A4Z8F2</accession>
<dbReference type="EMBL" id="NVUS01000002">
    <property type="protein sequence ID" value="PCJ03399.1"/>
    <property type="molecule type" value="Genomic_DNA"/>
</dbReference>
<proteinExistence type="predicted"/>
<keyword evidence="2" id="KW-0378">Hydrolase</keyword>
<dbReference type="InterPro" id="IPR011740">
    <property type="entry name" value="DUF2460"/>
</dbReference>
<organism evidence="2">
    <name type="scientific">OCS116 cluster bacterium</name>
    <dbReference type="NCBI Taxonomy" id="2030921"/>
    <lineage>
        <taxon>Bacteria</taxon>
        <taxon>Pseudomonadati</taxon>
        <taxon>Pseudomonadota</taxon>
        <taxon>Alphaproteobacteria</taxon>
        <taxon>OCS116 cluster</taxon>
    </lineage>
</organism>
<sequence>MIEEFRDILFPQNLGFTVSRTIERFTKVQNFLSGREQRNAAKYHSKRKYMLGVAAKSFAELAKITDFYEARRGPLIGFKWHDILDYKSCAIEDDISATDQKIGIYDGVVSEFQLIKTYGSAVDDEQNYRRKITKPRDASLRIAVDAVELSASHFWVDALTGIVTILPSAGLVEDAQISAGYEFDVAVRFAQNDLQVDYNSFKAGEIAQIPLLEILD</sequence>
<evidence type="ECO:0000313" key="2">
    <source>
        <dbReference type="EMBL" id="PCJ03399.1"/>
    </source>
</evidence>
<evidence type="ECO:0000259" key="1">
    <source>
        <dbReference type="Pfam" id="PF09343"/>
    </source>
</evidence>
<dbReference type="Pfam" id="PF09343">
    <property type="entry name" value="DUF2460"/>
    <property type="match status" value="1"/>
</dbReference>
<dbReference type="GO" id="GO:0016787">
    <property type="term" value="F:hydrolase activity"/>
    <property type="evidence" value="ECO:0007669"/>
    <property type="project" value="UniProtKB-KW"/>
</dbReference>
<protein>
    <submittedName>
        <fullName evidence="2">Glycoside hydrolase family 24</fullName>
    </submittedName>
</protein>
<dbReference type="NCBIfam" id="TIGR02217">
    <property type="entry name" value="chp_TIGR02217"/>
    <property type="match status" value="1"/>
</dbReference>
<feature type="domain" description="DUF2460" evidence="1">
    <location>
        <begin position="7"/>
        <end position="214"/>
    </location>
</feature>
<name>A0A2A4Z8F2_9PROT</name>
<reference evidence="2" key="2">
    <citation type="journal article" date="2018" name="ISME J.">
        <title>A dynamic microbial community with high functional redundancy inhabits the cold, oxic subseafloor aquifer.</title>
        <authorList>
            <person name="Tully B.J."/>
            <person name="Wheat C.G."/>
            <person name="Glazer B.T."/>
            <person name="Huber J.A."/>
        </authorList>
    </citation>
    <scope>NUCLEOTIDE SEQUENCE</scope>
    <source>
        <strain evidence="2">NORP83</strain>
    </source>
</reference>
<gene>
    <name evidence="2" type="ORF">COB13_01865</name>
</gene>